<keyword evidence="1" id="KW-1133">Transmembrane helix</keyword>
<organism evidence="2 3">
    <name type="scientific">Armillaria luteobubalina</name>
    <dbReference type="NCBI Taxonomy" id="153913"/>
    <lineage>
        <taxon>Eukaryota</taxon>
        <taxon>Fungi</taxon>
        <taxon>Dikarya</taxon>
        <taxon>Basidiomycota</taxon>
        <taxon>Agaricomycotina</taxon>
        <taxon>Agaricomycetes</taxon>
        <taxon>Agaricomycetidae</taxon>
        <taxon>Agaricales</taxon>
        <taxon>Marasmiineae</taxon>
        <taxon>Physalacriaceae</taxon>
        <taxon>Armillaria</taxon>
    </lineage>
</organism>
<name>A0AA39Q172_9AGAR</name>
<sequence>MTLKANNTFVVPLLYFIYMSSLDALGTTQVVTLGTLFNTLPRKSSHTSLEQPKLADSLALLPYCLRYLHPTKPAPEWNRVLLSVLS</sequence>
<evidence type="ECO:0000313" key="2">
    <source>
        <dbReference type="EMBL" id="KAK0493760.1"/>
    </source>
</evidence>
<dbReference type="Proteomes" id="UP001175228">
    <property type="component" value="Unassembled WGS sequence"/>
</dbReference>
<comment type="caution">
    <text evidence="2">The sequence shown here is derived from an EMBL/GenBank/DDBJ whole genome shotgun (WGS) entry which is preliminary data.</text>
</comment>
<reference evidence="2" key="1">
    <citation type="submission" date="2023-06" db="EMBL/GenBank/DDBJ databases">
        <authorList>
            <consortium name="Lawrence Berkeley National Laboratory"/>
            <person name="Ahrendt S."/>
            <person name="Sahu N."/>
            <person name="Indic B."/>
            <person name="Wong-Bajracharya J."/>
            <person name="Merenyi Z."/>
            <person name="Ke H.-M."/>
            <person name="Monk M."/>
            <person name="Kocsube S."/>
            <person name="Drula E."/>
            <person name="Lipzen A."/>
            <person name="Balint B."/>
            <person name="Henrissat B."/>
            <person name="Andreopoulos B."/>
            <person name="Martin F.M."/>
            <person name="Harder C.B."/>
            <person name="Rigling D."/>
            <person name="Ford K.L."/>
            <person name="Foster G.D."/>
            <person name="Pangilinan J."/>
            <person name="Papanicolaou A."/>
            <person name="Barry K."/>
            <person name="LaButti K."/>
            <person name="Viragh M."/>
            <person name="Koriabine M."/>
            <person name="Yan M."/>
            <person name="Riley R."/>
            <person name="Champramary S."/>
            <person name="Plett K.L."/>
            <person name="Tsai I.J."/>
            <person name="Slot J."/>
            <person name="Sipos G."/>
            <person name="Plett J."/>
            <person name="Nagy L.G."/>
            <person name="Grigoriev I.V."/>
        </authorList>
    </citation>
    <scope>NUCLEOTIDE SEQUENCE</scope>
    <source>
        <strain evidence="2">HWK02</strain>
    </source>
</reference>
<proteinExistence type="predicted"/>
<keyword evidence="1" id="KW-0812">Transmembrane</keyword>
<gene>
    <name evidence="2" type="ORF">EDD18DRAFT_1356223</name>
</gene>
<evidence type="ECO:0000256" key="1">
    <source>
        <dbReference type="SAM" id="Phobius"/>
    </source>
</evidence>
<keyword evidence="1" id="KW-0472">Membrane</keyword>
<keyword evidence="3" id="KW-1185">Reference proteome</keyword>
<evidence type="ECO:0000313" key="3">
    <source>
        <dbReference type="Proteomes" id="UP001175228"/>
    </source>
</evidence>
<feature type="transmembrane region" description="Helical" evidence="1">
    <location>
        <begin position="15"/>
        <end position="37"/>
    </location>
</feature>
<protein>
    <submittedName>
        <fullName evidence="2">Uncharacterized protein</fullName>
    </submittedName>
</protein>
<dbReference type="EMBL" id="JAUEPU010000023">
    <property type="protein sequence ID" value="KAK0493760.1"/>
    <property type="molecule type" value="Genomic_DNA"/>
</dbReference>
<accession>A0AA39Q172</accession>
<dbReference type="AlphaFoldDB" id="A0AA39Q172"/>